<dbReference type="PANTHER" id="PTHR39515:SF2">
    <property type="entry name" value="HTH-TYPE TRANSCRIPTIONAL REGULATOR RV0880"/>
    <property type="match status" value="1"/>
</dbReference>
<dbReference type="InterPro" id="IPR036388">
    <property type="entry name" value="WH-like_DNA-bd_sf"/>
</dbReference>
<dbReference type="InterPro" id="IPR000835">
    <property type="entry name" value="HTH_MarR-typ"/>
</dbReference>
<dbReference type="InterPro" id="IPR036390">
    <property type="entry name" value="WH_DNA-bd_sf"/>
</dbReference>
<evidence type="ECO:0000259" key="1">
    <source>
        <dbReference type="PROSITE" id="PS50995"/>
    </source>
</evidence>
<keyword evidence="2" id="KW-0238">DNA-binding</keyword>
<dbReference type="Gene3D" id="1.10.10.10">
    <property type="entry name" value="Winged helix-like DNA-binding domain superfamily/Winged helix DNA-binding domain"/>
    <property type="match status" value="1"/>
</dbReference>
<keyword evidence="3" id="KW-1185">Reference proteome</keyword>
<dbReference type="GO" id="GO:0003700">
    <property type="term" value="F:DNA-binding transcription factor activity"/>
    <property type="evidence" value="ECO:0007669"/>
    <property type="project" value="InterPro"/>
</dbReference>
<dbReference type="Pfam" id="PF12802">
    <property type="entry name" value="MarR_2"/>
    <property type="match status" value="1"/>
</dbReference>
<evidence type="ECO:0000313" key="2">
    <source>
        <dbReference type="EMBL" id="MBB3187523.1"/>
    </source>
</evidence>
<evidence type="ECO:0000313" key="3">
    <source>
        <dbReference type="Proteomes" id="UP000544222"/>
    </source>
</evidence>
<proteinExistence type="predicted"/>
<comment type="caution">
    <text evidence="2">The sequence shown here is derived from an EMBL/GenBank/DDBJ whole genome shotgun (WGS) entry which is preliminary data.</text>
</comment>
<gene>
    <name evidence="2" type="ORF">FHX64_001686</name>
</gene>
<protein>
    <submittedName>
        <fullName evidence="2">DNA-binding MarR family transcriptional regulator</fullName>
    </submittedName>
</protein>
<dbReference type="GO" id="GO:0003677">
    <property type="term" value="F:DNA binding"/>
    <property type="evidence" value="ECO:0007669"/>
    <property type="project" value="UniProtKB-KW"/>
</dbReference>
<sequence>MDPSSLSSSLRVVISALHKGLRKQMYSVDAYSMTEIDTIRHLLRNEMLLPSELAALTRVKTQSMSQILKKLEDQGVIVRTPSQSDKRKVYISITPFGREMVNQTKYDREEWLKGVITQSLTEEERALLEKALPVLHKLVEYKG</sequence>
<dbReference type="AlphaFoldDB" id="A0A7W5DRQ1"/>
<dbReference type="PANTHER" id="PTHR39515">
    <property type="entry name" value="CONSERVED PROTEIN"/>
    <property type="match status" value="1"/>
</dbReference>
<dbReference type="Proteomes" id="UP000544222">
    <property type="component" value="Unassembled WGS sequence"/>
</dbReference>
<dbReference type="Gene3D" id="1.10.287.100">
    <property type="match status" value="1"/>
</dbReference>
<dbReference type="InterPro" id="IPR052526">
    <property type="entry name" value="HTH-type_Bedaq_tolerance"/>
</dbReference>
<accession>A0A7W5DRQ1</accession>
<dbReference type="PROSITE" id="PS50995">
    <property type="entry name" value="HTH_MARR_2"/>
    <property type="match status" value="1"/>
</dbReference>
<feature type="domain" description="HTH marR-type" evidence="1">
    <location>
        <begin position="3"/>
        <end position="137"/>
    </location>
</feature>
<dbReference type="SUPFAM" id="SSF46785">
    <property type="entry name" value="Winged helix' DNA-binding domain"/>
    <property type="match status" value="1"/>
</dbReference>
<organism evidence="2 3">
    <name type="scientific">Microbacter margulisiae</name>
    <dbReference type="NCBI Taxonomy" id="1350067"/>
    <lineage>
        <taxon>Bacteria</taxon>
        <taxon>Pseudomonadati</taxon>
        <taxon>Bacteroidota</taxon>
        <taxon>Bacteroidia</taxon>
        <taxon>Bacteroidales</taxon>
        <taxon>Porphyromonadaceae</taxon>
        <taxon>Microbacter</taxon>
    </lineage>
</organism>
<reference evidence="2 3" key="1">
    <citation type="submission" date="2020-08" db="EMBL/GenBank/DDBJ databases">
        <title>Genomic Encyclopedia of Type Strains, Phase IV (KMG-IV): sequencing the most valuable type-strain genomes for metagenomic binning, comparative biology and taxonomic classification.</title>
        <authorList>
            <person name="Goeker M."/>
        </authorList>
    </citation>
    <scope>NUCLEOTIDE SEQUENCE [LARGE SCALE GENOMIC DNA]</scope>
    <source>
        <strain evidence="2 3">DSM 27471</strain>
    </source>
</reference>
<dbReference type="RefSeq" id="WP_183413285.1">
    <property type="nucleotide sequence ID" value="NZ_JACHYB010000001.1"/>
</dbReference>
<dbReference type="SMART" id="SM00347">
    <property type="entry name" value="HTH_MARR"/>
    <property type="match status" value="1"/>
</dbReference>
<name>A0A7W5DRQ1_9PORP</name>
<dbReference type="EMBL" id="JACHYB010000001">
    <property type="protein sequence ID" value="MBB3187523.1"/>
    <property type="molecule type" value="Genomic_DNA"/>
</dbReference>
<dbReference type="PRINTS" id="PR00598">
    <property type="entry name" value="HTHMARR"/>
</dbReference>